<dbReference type="GO" id="GO:0004521">
    <property type="term" value="F:RNA endonuclease activity"/>
    <property type="evidence" value="ECO:0007669"/>
    <property type="project" value="TreeGrafter"/>
</dbReference>
<evidence type="ECO:0000313" key="2">
    <source>
        <dbReference type="Proteomes" id="UP000178532"/>
    </source>
</evidence>
<dbReference type="GO" id="GO:0003677">
    <property type="term" value="F:DNA binding"/>
    <property type="evidence" value="ECO:0007669"/>
    <property type="project" value="InterPro"/>
</dbReference>
<dbReference type="STRING" id="1798495.A3C19_02295"/>
<dbReference type="Pfam" id="PF02452">
    <property type="entry name" value="PemK_toxin"/>
    <property type="match status" value="1"/>
</dbReference>
<dbReference type="InterPro" id="IPR003477">
    <property type="entry name" value="PemK-like"/>
</dbReference>
<dbReference type="GO" id="GO:0016075">
    <property type="term" value="P:rRNA catabolic process"/>
    <property type="evidence" value="ECO:0007669"/>
    <property type="project" value="TreeGrafter"/>
</dbReference>
<proteinExistence type="predicted"/>
<sequence>MWKDFTKWFKGKTEVHNEKARPFFREGEVWFAALGANIGFEQDGRGEQYLRPVVVIRKFNKEICWGIPLTKNQKKSVYYFSFTLNDTTSTAILSQIRLVDAKRLYYRIGTVSEIEFVEMKKRLKALLP</sequence>
<dbReference type="AlphaFoldDB" id="A0A1F6DNI5"/>
<dbReference type="Proteomes" id="UP000178532">
    <property type="component" value="Unassembled WGS sequence"/>
</dbReference>
<dbReference type="PANTHER" id="PTHR33988">
    <property type="entry name" value="ENDORIBONUCLEASE MAZF-RELATED"/>
    <property type="match status" value="1"/>
</dbReference>
<organism evidence="1 2">
    <name type="scientific">Candidatus Kaiserbacteria bacterium RIFCSPHIGHO2_02_FULL_54_22</name>
    <dbReference type="NCBI Taxonomy" id="1798495"/>
    <lineage>
        <taxon>Bacteria</taxon>
        <taxon>Candidatus Kaiseribacteriota</taxon>
    </lineage>
</organism>
<dbReference type="InterPro" id="IPR011067">
    <property type="entry name" value="Plasmid_toxin/cell-grow_inhib"/>
</dbReference>
<dbReference type="Gene3D" id="2.30.30.110">
    <property type="match status" value="1"/>
</dbReference>
<accession>A0A1F6DNI5</accession>
<gene>
    <name evidence="1" type="ORF">A3C19_02295</name>
</gene>
<dbReference type="SUPFAM" id="SSF50118">
    <property type="entry name" value="Cell growth inhibitor/plasmid maintenance toxic component"/>
    <property type="match status" value="1"/>
</dbReference>
<evidence type="ECO:0000313" key="1">
    <source>
        <dbReference type="EMBL" id="OGG62923.1"/>
    </source>
</evidence>
<dbReference type="EMBL" id="MFLI01000001">
    <property type="protein sequence ID" value="OGG62923.1"/>
    <property type="molecule type" value="Genomic_DNA"/>
</dbReference>
<protein>
    <recommendedName>
        <fullName evidence="3">Toxin-antitoxin system protein</fullName>
    </recommendedName>
</protein>
<reference evidence="1 2" key="1">
    <citation type="journal article" date="2016" name="Nat. Commun.">
        <title>Thousands of microbial genomes shed light on interconnected biogeochemical processes in an aquifer system.</title>
        <authorList>
            <person name="Anantharaman K."/>
            <person name="Brown C.T."/>
            <person name="Hug L.A."/>
            <person name="Sharon I."/>
            <person name="Castelle C.J."/>
            <person name="Probst A.J."/>
            <person name="Thomas B.C."/>
            <person name="Singh A."/>
            <person name="Wilkins M.J."/>
            <person name="Karaoz U."/>
            <person name="Brodie E.L."/>
            <person name="Williams K.H."/>
            <person name="Hubbard S.S."/>
            <person name="Banfield J.F."/>
        </authorList>
    </citation>
    <scope>NUCLEOTIDE SEQUENCE [LARGE SCALE GENOMIC DNA]</scope>
</reference>
<dbReference type="GO" id="GO:0006402">
    <property type="term" value="P:mRNA catabolic process"/>
    <property type="evidence" value="ECO:0007669"/>
    <property type="project" value="TreeGrafter"/>
</dbReference>
<evidence type="ECO:0008006" key="3">
    <source>
        <dbReference type="Google" id="ProtNLM"/>
    </source>
</evidence>
<name>A0A1F6DNI5_9BACT</name>
<comment type="caution">
    <text evidence="1">The sequence shown here is derived from an EMBL/GenBank/DDBJ whole genome shotgun (WGS) entry which is preliminary data.</text>
</comment>